<dbReference type="InterPro" id="IPR050090">
    <property type="entry name" value="Tyrosine_recombinase_XerCD"/>
</dbReference>
<dbReference type="AlphaFoldDB" id="A0A1G4Y669"/>
<dbReference type="InterPro" id="IPR002104">
    <property type="entry name" value="Integrase_catalytic"/>
</dbReference>
<dbReference type="InterPro" id="IPR013762">
    <property type="entry name" value="Integrase-like_cat_sf"/>
</dbReference>
<evidence type="ECO:0000313" key="7">
    <source>
        <dbReference type="EMBL" id="SCX48915.1"/>
    </source>
</evidence>
<keyword evidence="2" id="KW-0229">DNA integration</keyword>
<name>A0A1G4Y669_9ACTN</name>
<feature type="region of interest" description="Disordered" evidence="5">
    <location>
        <begin position="1"/>
        <end position="24"/>
    </location>
</feature>
<evidence type="ECO:0000259" key="6">
    <source>
        <dbReference type="PROSITE" id="PS51898"/>
    </source>
</evidence>
<organism evidence="7 8">
    <name type="scientific">Klenkia marina</name>
    <dbReference type="NCBI Taxonomy" id="1960309"/>
    <lineage>
        <taxon>Bacteria</taxon>
        <taxon>Bacillati</taxon>
        <taxon>Actinomycetota</taxon>
        <taxon>Actinomycetes</taxon>
        <taxon>Geodermatophilales</taxon>
        <taxon>Geodermatophilaceae</taxon>
        <taxon>Klenkia</taxon>
    </lineage>
</organism>
<dbReference type="InterPro" id="IPR004107">
    <property type="entry name" value="Integrase_SAM-like_N"/>
</dbReference>
<dbReference type="Pfam" id="PF00589">
    <property type="entry name" value="Phage_integrase"/>
    <property type="match status" value="1"/>
</dbReference>
<evidence type="ECO:0000256" key="4">
    <source>
        <dbReference type="ARBA" id="ARBA00023172"/>
    </source>
</evidence>
<dbReference type="GO" id="GO:0003677">
    <property type="term" value="F:DNA binding"/>
    <property type="evidence" value="ECO:0007669"/>
    <property type="project" value="UniProtKB-KW"/>
</dbReference>
<evidence type="ECO:0000256" key="5">
    <source>
        <dbReference type="SAM" id="MobiDB-lite"/>
    </source>
</evidence>
<sequence length="407" mass="44035">MTSKAPTETRRRQGSGSVTELPSGSVRLRYRVDGKTVTMTFPREGAGTDAQRTARARKTAEAHMRRAQVAIEDSNHPTPGAGLTRFVDYADAWLAARKVQGRPLAPTTRDLYRGQLDRWILPTFGRVELGKITPARVRAWHGMLTDLVTGAGPTGAPKCYKLLKSILTTAVEDGEIRANPCTIKGAGSEPVNPRPDVELEHVQAIADAIAERWRAMVLVAGFCGLRFGELAALRRRDVDLMRGVIHVRRTAGKVKGQGRVIRETTKNGTHRVVAVPSHIADDLAHHLATYAASDPEGLMFVGPRGGPLRSNNFTAADGPWRAALVTAGLGDTGLHGHDFRHHAATTMAVVGGSVADIKRLLGHRSDAMAIRYTQSSPARQAELAELVSERARLAPVQQLRPSKIIAS</sequence>
<dbReference type="GO" id="GO:0015074">
    <property type="term" value="P:DNA integration"/>
    <property type="evidence" value="ECO:0007669"/>
    <property type="project" value="UniProtKB-KW"/>
</dbReference>
<dbReference type="Pfam" id="PF14659">
    <property type="entry name" value="Phage_int_SAM_3"/>
    <property type="match status" value="1"/>
</dbReference>
<dbReference type="RefSeq" id="WP_092803475.1">
    <property type="nucleotide sequence ID" value="NZ_FMUH01000003.1"/>
</dbReference>
<dbReference type="Gene3D" id="1.10.443.10">
    <property type="entry name" value="Intergrase catalytic core"/>
    <property type="match status" value="1"/>
</dbReference>
<protein>
    <submittedName>
        <fullName evidence="7">Site-specific recombinase XerC</fullName>
    </submittedName>
</protein>
<dbReference type="GO" id="GO:0006310">
    <property type="term" value="P:DNA recombination"/>
    <property type="evidence" value="ECO:0007669"/>
    <property type="project" value="UniProtKB-KW"/>
</dbReference>
<dbReference type="PROSITE" id="PS51898">
    <property type="entry name" value="TYR_RECOMBINASE"/>
    <property type="match status" value="1"/>
</dbReference>
<dbReference type="Proteomes" id="UP000198981">
    <property type="component" value="Unassembled WGS sequence"/>
</dbReference>
<dbReference type="SUPFAM" id="SSF56349">
    <property type="entry name" value="DNA breaking-rejoining enzymes"/>
    <property type="match status" value="1"/>
</dbReference>
<comment type="similarity">
    <text evidence="1">Belongs to the 'phage' integrase family.</text>
</comment>
<dbReference type="EMBL" id="FMUH01000003">
    <property type="protein sequence ID" value="SCX48915.1"/>
    <property type="molecule type" value="Genomic_DNA"/>
</dbReference>
<dbReference type="CDD" id="cd00397">
    <property type="entry name" value="DNA_BRE_C"/>
    <property type="match status" value="1"/>
</dbReference>
<gene>
    <name evidence="7" type="ORF">SAMN03159343_2067</name>
</gene>
<proteinExistence type="inferred from homology"/>
<evidence type="ECO:0000256" key="1">
    <source>
        <dbReference type="ARBA" id="ARBA00008857"/>
    </source>
</evidence>
<keyword evidence="4" id="KW-0233">DNA recombination</keyword>
<reference evidence="8" key="1">
    <citation type="submission" date="2016-10" db="EMBL/GenBank/DDBJ databases">
        <authorList>
            <person name="Varghese N."/>
            <person name="Submissions S."/>
        </authorList>
    </citation>
    <scope>NUCLEOTIDE SEQUENCE [LARGE SCALE GENOMIC DNA]</scope>
    <source>
        <strain evidence="8">DSM 45722</strain>
    </source>
</reference>
<evidence type="ECO:0000256" key="3">
    <source>
        <dbReference type="ARBA" id="ARBA00023125"/>
    </source>
</evidence>
<dbReference type="STRING" id="1960309.SAMN03159343_2067"/>
<dbReference type="InterPro" id="IPR010998">
    <property type="entry name" value="Integrase_recombinase_N"/>
</dbReference>
<feature type="domain" description="Tyr recombinase" evidence="6">
    <location>
        <begin position="188"/>
        <end position="385"/>
    </location>
</feature>
<evidence type="ECO:0000313" key="8">
    <source>
        <dbReference type="Proteomes" id="UP000198981"/>
    </source>
</evidence>
<evidence type="ECO:0000256" key="2">
    <source>
        <dbReference type="ARBA" id="ARBA00022908"/>
    </source>
</evidence>
<keyword evidence="3" id="KW-0238">DNA-binding</keyword>
<dbReference type="OrthoDB" id="1822491at2"/>
<dbReference type="PANTHER" id="PTHR30349">
    <property type="entry name" value="PHAGE INTEGRASE-RELATED"/>
    <property type="match status" value="1"/>
</dbReference>
<keyword evidence="8" id="KW-1185">Reference proteome</keyword>
<accession>A0A1G4Y669</accession>
<dbReference type="Gene3D" id="1.10.150.130">
    <property type="match status" value="1"/>
</dbReference>
<dbReference type="PANTHER" id="PTHR30349:SF64">
    <property type="entry name" value="PROPHAGE INTEGRASE INTD-RELATED"/>
    <property type="match status" value="1"/>
</dbReference>
<dbReference type="InterPro" id="IPR011010">
    <property type="entry name" value="DNA_brk_join_enz"/>
</dbReference>